<keyword evidence="2" id="KW-1185">Reference proteome</keyword>
<name>A0ABS3FY26_9CYAN</name>
<organism evidence="1 2">
    <name type="scientific">Phormidium pseudopriestleyi FRX01</name>
    <dbReference type="NCBI Taxonomy" id="1759528"/>
    <lineage>
        <taxon>Bacteria</taxon>
        <taxon>Bacillati</taxon>
        <taxon>Cyanobacteriota</taxon>
        <taxon>Cyanophyceae</taxon>
        <taxon>Oscillatoriophycideae</taxon>
        <taxon>Oscillatoriales</taxon>
        <taxon>Oscillatoriaceae</taxon>
        <taxon>Phormidium</taxon>
    </lineage>
</organism>
<sequence>MGYRGDQECEHLARYLSGRRVFLKHFEDRISLKISHPDVKDKVSYRRVIQLQVQRYKKALVQGIPYESFIRVD</sequence>
<dbReference type="Proteomes" id="UP000664844">
    <property type="component" value="Unassembled WGS sequence"/>
</dbReference>
<evidence type="ECO:0000313" key="1">
    <source>
        <dbReference type="EMBL" id="MBO0352015.1"/>
    </source>
</evidence>
<gene>
    <name evidence="1" type="ORF">J0895_23620</name>
</gene>
<proteinExistence type="predicted"/>
<accession>A0ABS3FY26</accession>
<dbReference type="Gene3D" id="1.20.120.920">
    <property type="entry name" value="CRISPR-associated endonuclease Cas1, C-terminal domain"/>
    <property type="match status" value="1"/>
</dbReference>
<dbReference type="RefSeq" id="WP_207090438.1">
    <property type="nucleotide sequence ID" value="NZ_JAFLQW010000620.1"/>
</dbReference>
<dbReference type="InterPro" id="IPR042206">
    <property type="entry name" value="CRISPR-assoc_Cas1_C"/>
</dbReference>
<comment type="caution">
    <text evidence="1">The sequence shown here is derived from an EMBL/GenBank/DDBJ whole genome shotgun (WGS) entry which is preliminary data.</text>
</comment>
<dbReference type="EMBL" id="JAFLQW010000620">
    <property type="protein sequence ID" value="MBO0352015.1"/>
    <property type="molecule type" value="Genomic_DNA"/>
</dbReference>
<reference evidence="1 2" key="1">
    <citation type="submission" date="2021-03" db="EMBL/GenBank/DDBJ databases">
        <title>Metabolic Capacity of the Antarctic Cyanobacterium Phormidium pseudopriestleyi that Sustains Oxygenic Photosynthesis in the Presence of Hydrogen Sulfide.</title>
        <authorList>
            <person name="Lumian J.E."/>
            <person name="Jungblut A.D."/>
            <person name="Dillon M.L."/>
            <person name="Hawes I."/>
            <person name="Doran P.T."/>
            <person name="Mackey T.J."/>
            <person name="Dick G.J."/>
            <person name="Grettenberger C.L."/>
            <person name="Sumner D.Y."/>
        </authorList>
    </citation>
    <scope>NUCLEOTIDE SEQUENCE [LARGE SCALE GENOMIC DNA]</scope>
    <source>
        <strain evidence="1 2">FRX01</strain>
    </source>
</reference>
<evidence type="ECO:0000313" key="2">
    <source>
        <dbReference type="Proteomes" id="UP000664844"/>
    </source>
</evidence>
<protein>
    <submittedName>
        <fullName evidence="1">Uncharacterized protein</fullName>
    </submittedName>
</protein>